<dbReference type="Proteomes" id="UP000035681">
    <property type="component" value="Unplaced"/>
</dbReference>
<evidence type="ECO:0000313" key="5">
    <source>
        <dbReference type="WBParaSite" id="TCONS_00001055.p1"/>
    </source>
</evidence>
<proteinExistence type="predicted"/>
<sequence length="530" mass="62704">MFISSLTNFIEKYIHKDLLYTISKDLLKEDIIDEADRGGIIEKVIEFGEKNTYNENNYEGVGKLFDNYNYNISITIGVVLLISISCYFSNILGLFILSTLIITLFGIPFFISIYLKRNIRKLFCCLKNIKTLIKNDYLKLLKRREVLLFAFKNSELNNLPNKKLRNSCLISLRKLVWMLILKNKNEFKYQEKSRIMMIDLINENMLELCGNENNIFEVNNEYLDTMSLSTLLQFLSLCESEFLSFMFFEIYEILNIKSRNSTVWKCWWDIWRICSIINHVILTYEKEFSLLSHLFMETNKFDFSKTENKVKVPVITAEIKNNKTIVNDLIELLSEEVNQLEEDKIIGNKTLLEMARNLYNFLDNTSEKKIEIKKEKIELKTEIINKNPTIIENKVEPTYEVYENNPSVDNEEYFPVNDIPEIDKDIINQHKMLLNELERPLRKQREMHEEIENNILAKKRGITVNELKEILKNEQEKEEEKRKPIISEEVNNSINSLAKEHNISLMEELQKQYFSNKTFVNDEIIFGDSD</sequence>
<dbReference type="WBParaSite" id="SSTP_0000604600.1">
    <property type="protein sequence ID" value="SSTP_0000604600.1"/>
    <property type="gene ID" value="SSTP_0000604600"/>
</dbReference>
<keyword evidence="1" id="KW-0175">Coiled coil</keyword>
<dbReference type="AlphaFoldDB" id="A0A0K0E962"/>
<keyword evidence="2" id="KW-0472">Membrane</keyword>
<evidence type="ECO:0000256" key="1">
    <source>
        <dbReference type="SAM" id="Coils"/>
    </source>
</evidence>
<keyword evidence="3" id="KW-1185">Reference proteome</keyword>
<reference evidence="4" key="1">
    <citation type="submission" date="2015-08" db="UniProtKB">
        <authorList>
            <consortium name="WormBaseParasite"/>
        </authorList>
    </citation>
    <scope>IDENTIFICATION</scope>
</reference>
<dbReference type="WBParaSite" id="TCONS_00001055.p1">
    <property type="protein sequence ID" value="TCONS_00001055.p1"/>
    <property type="gene ID" value="XLOC_000995"/>
</dbReference>
<evidence type="ECO:0000313" key="3">
    <source>
        <dbReference type="Proteomes" id="UP000035681"/>
    </source>
</evidence>
<keyword evidence="2" id="KW-1133">Transmembrane helix</keyword>
<feature type="coiled-coil region" evidence="1">
    <location>
        <begin position="323"/>
        <end position="382"/>
    </location>
</feature>
<name>A0A0K0E962_STRER</name>
<feature type="transmembrane region" description="Helical" evidence="2">
    <location>
        <begin position="68"/>
        <end position="88"/>
    </location>
</feature>
<evidence type="ECO:0000256" key="2">
    <source>
        <dbReference type="SAM" id="Phobius"/>
    </source>
</evidence>
<protein>
    <submittedName>
        <fullName evidence="4 5">Vezatin</fullName>
    </submittedName>
</protein>
<accession>A0A0K0E962</accession>
<keyword evidence="2" id="KW-0812">Transmembrane</keyword>
<feature type="transmembrane region" description="Helical" evidence="2">
    <location>
        <begin position="95"/>
        <end position="115"/>
    </location>
</feature>
<evidence type="ECO:0000313" key="4">
    <source>
        <dbReference type="WBParaSite" id="SSTP_0000604600.1"/>
    </source>
</evidence>
<organism evidence="4">
    <name type="scientific">Strongyloides stercoralis</name>
    <name type="common">Threadworm</name>
    <dbReference type="NCBI Taxonomy" id="6248"/>
    <lineage>
        <taxon>Eukaryota</taxon>
        <taxon>Metazoa</taxon>
        <taxon>Ecdysozoa</taxon>
        <taxon>Nematoda</taxon>
        <taxon>Chromadorea</taxon>
        <taxon>Rhabditida</taxon>
        <taxon>Tylenchina</taxon>
        <taxon>Panagrolaimomorpha</taxon>
        <taxon>Strongyloidoidea</taxon>
        <taxon>Strongyloididae</taxon>
        <taxon>Strongyloides</taxon>
    </lineage>
</organism>